<protein>
    <recommendedName>
        <fullName evidence="8">Gustatory receptor</fullName>
    </recommendedName>
</protein>
<comment type="caution">
    <text evidence="9">The sequence shown here is derived from an EMBL/GenBank/DDBJ whole genome shotgun (WGS) entry which is preliminary data.</text>
</comment>
<dbReference type="Pfam" id="PF08395">
    <property type="entry name" value="7tm_7"/>
    <property type="match status" value="1"/>
</dbReference>
<evidence type="ECO:0000256" key="4">
    <source>
        <dbReference type="ARBA" id="ARBA00022989"/>
    </source>
</evidence>
<keyword evidence="5 8" id="KW-0472">Membrane</keyword>
<evidence type="ECO:0000256" key="7">
    <source>
        <dbReference type="ARBA" id="ARBA00023224"/>
    </source>
</evidence>
<evidence type="ECO:0000256" key="2">
    <source>
        <dbReference type="ARBA" id="ARBA00022475"/>
    </source>
</evidence>
<dbReference type="GO" id="GO:0005886">
    <property type="term" value="C:plasma membrane"/>
    <property type="evidence" value="ECO:0007669"/>
    <property type="project" value="UniProtKB-SubCell"/>
</dbReference>
<keyword evidence="7 8" id="KW-0807">Transducer</keyword>
<feature type="transmembrane region" description="Helical" evidence="8">
    <location>
        <begin position="177"/>
        <end position="200"/>
    </location>
</feature>
<dbReference type="InterPro" id="IPR013604">
    <property type="entry name" value="7TM_chemorcpt"/>
</dbReference>
<feature type="transmembrane region" description="Helical" evidence="8">
    <location>
        <begin position="280"/>
        <end position="303"/>
    </location>
</feature>
<keyword evidence="4 8" id="KW-1133">Transmembrane helix</keyword>
<name>A0ABD2NB80_9CUCU</name>
<dbReference type="GO" id="GO:0007165">
    <property type="term" value="P:signal transduction"/>
    <property type="evidence" value="ECO:0007669"/>
    <property type="project" value="UniProtKB-KW"/>
</dbReference>
<evidence type="ECO:0000256" key="1">
    <source>
        <dbReference type="ARBA" id="ARBA00004651"/>
    </source>
</evidence>
<reference evidence="9 10" key="1">
    <citation type="journal article" date="2021" name="BMC Biol.">
        <title>Horizontally acquired antibacterial genes associated with adaptive radiation of ladybird beetles.</title>
        <authorList>
            <person name="Li H.S."/>
            <person name="Tang X.F."/>
            <person name="Huang Y.H."/>
            <person name="Xu Z.Y."/>
            <person name="Chen M.L."/>
            <person name="Du X.Y."/>
            <person name="Qiu B.Y."/>
            <person name="Chen P.T."/>
            <person name="Zhang W."/>
            <person name="Slipinski A."/>
            <person name="Escalona H.E."/>
            <person name="Waterhouse R.M."/>
            <person name="Zwick A."/>
            <person name="Pang H."/>
        </authorList>
    </citation>
    <scope>NUCLEOTIDE SEQUENCE [LARGE SCALE GENOMIC DNA]</scope>
    <source>
        <strain evidence="9">SYSU2018</strain>
    </source>
</reference>
<evidence type="ECO:0000256" key="5">
    <source>
        <dbReference type="ARBA" id="ARBA00023136"/>
    </source>
</evidence>
<evidence type="ECO:0000256" key="3">
    <source>
        <dbReference type="ARBA" id="ARBA00022692"/>
    </source>
</evidence>
<feature type="transmembrane region" description="Helical" evidence="8">
    <location>
        <begin position="42"/>
        <end position="62"/>
    </location>
</feature>
<evidence type="ECO:0000256" key="8">
    <source>
        <dbReference type="RuleBase" id="RU363108"/>
    </source>
</evidence>
<proteinExistence type="inferred from homology"/>
<keyword evidence="6 8" id="KW-0675">Receptor</keyword>
<feature type="transmembrane region" description="Helical" evidence="8">
    <location>
        <begin position="315"/>
        <end position="334"/>
    </location>
</feature>
<dbReference type="PANTHER" id="PTHR21143:SF121">
    <property type="entry name" value="GUSTATORY AND ODORANT RECEPTOR 21A"/>
    <property type="match status" value="1"/>
</dbReference>
<evidence type="ECO:0000313" key="9">
    <source>
        <dbReference type="EMBL" id="KAL3275941.1"/>
    </source>
</evidence>
<feature type="transmembrane region" description="Helical" evidence="8">
    <location>
        <begin position="12"/>
        <end position="30"/>
    </location>
</feature>
<dbReference type="Proteomes" id="UP001516400">
    <property type="component" value="Unassembled WGS sequence"/>
</dbReference>
<feature type="transmembrane region" description="Helical" evidence="8">
    <location>
        <begin position="135"/>
        <end position="157"/>
    </location>
</feature>
<keyword evidence="10" id="KW-1185">Reference proteome</keyword>
<accession>A0ABD2NB80</accession>
<sequence>MNENPEMCLCRFFGLVFYIGRTIGVSPVIWKHEEGTCVYRKSMYSLTWSFVLIILLVLKLGTYTEFEALTAVHALPILLNGVTDLLYYLYLMVMILNINWRATQWEKLLNNMNRVSRNDGLLCETALRTGRKVTYTFVATVFLIVISNCAILAYLQFSDSYETKFSFQFIGGKVMQNGVLMFYVYVFSYTSAFIGILTCFEKVSLAALKYKKIEPMEKITPSDNQQEIFFGFTYTVCASEHIPSPEISELTKAEVLEYFRILHERISELINGFNGCMNPLLLVHVVIEIIVIVINWYSVIIKIAYDFTEPETQTIFVLNLVFAISHTIGLFVFLRNGQKLSNMVQGYIGFLTEYSTRVSTEEEYIQVRIFIEKIEEHRQFSASGIFPIDLGIAGPV</sequence>
<comment type="function">
    <text evidence="8">Gustatory receptor which mediates acceptance or avoidance behavior, depending on its substrates.</text>
</comment>
<dbReference type="PANTHER" id="PTHR21143">
    <property type="entry name" value="INVERTEBRATE GUSTATORY RECEPTOR"/>
    <property type="match status" value="1"/>
</dbReference>
<keyword evidence="2 8" id="KW-1003">Cell membrane</keyword>
<comment type="similarity">
    <text evidence="8">Belongs to the insect chemoreceptor superfamily. Gustatory receptor (GR) family.</text>
</comment>
<feature type="transmembrane region" description="Helical" evidence="8">
    <location>
        <begin position="74"/>
        <end position="98"/>
    </location>
</feature>
<organism evidence="9 10">
    <name type="scientific">Cryptolaemus montrouzieri</name>
    <dbReference type="NCBI Taxonomy" id="559131"/>
    <lineage>
        <taxon>Eukaryota</taxon>
        <taxon>Metazoa</taxon>
        <taxon>Ecdysozoa</taxon>
        <taxon>Arthropoda</taxon>
        <taxon>Hexapoda</taxon>
        <taxon>Insecta</taxon>
        <taxon>Pterygota</taxon>
        <taxon>Neoptera</taxon>
        <taxon>Endopterygota</taxon>
        <taxon>Coleoptera</taxon>
        <taxon>Polyphaga</taxon>
        <taxon>Cucujiformia</taxon>
        <taxon>Coccinelloidea</taxon>
        <taxon>Coccinellidae</taxon>
        <taxon>Scymninae</taxon>
        <taxon>Scymnini</taxon>
        <taxon>Cryptolaemus</taxon>
    </lineage>
</organism>
<keyword evidence="3 8" id="KW-0812">Transmembrane</keyword>
<evidence type="ECO:0000313" key="10">
    <source>
        <dbReference type="Proteomes" id="UP001516400"/>
    </source>
</evidence>
<dbReference type="EMBL" id="JABFTP020000083">
    <property type="protein sequence ID" value="KAL3275941.1"/>
    <property type="molecule type" value="Genomic_DNA"/>
</dbReference>
<comment type="subcellular location">
    <subcellularLocation>
        <location evidence="1 8">Cell membrane</location>
        <topology evidence="1 8">Multi-pass membrane protein</topology>
    </subcellularLocation>
</comment>
<evidence type="ECO:0000256" key="6">
    <source>
        <dbReference type="ARBA" id="ARBA00023170"/>
    </source>
</evidence>
<dbReference type="AlphaFoldDB" id="A0ABD2NB80"/>
<gene>
    <name evidence="9" type="ORF">HHI36_020675</name>
</gene>